<organism evidence="1 2">
    <name type="scientific">Catharanthus roseus</name>
    <name type="common">Madagascar periwinkle</name>
    <name type="synonym">Vinca rosea</name>
    <dbReference type="NCBI Taxonomy" id="4058"/>
    <lineage>
        <taxon>Eukaryota</taxon>
        <taxon>Viridiplantae</taxon>
        <taxon>Streptophyta</taxon>
        <taxon>Embryophyta</taxon>
        <taxon>Tracheophyta</taxon>
        <taxon>Spermatophyta</taxon>
        <taxon>Magnoliopsida</taxon>
        <taxon>eudicotyledons</taxon>
        <taxon>Gunneridae</taxon>
        <taxon>Pentapetalae</taxon>
        <taxon>asterids</taxon>
        <taxon>lamiids</taxon>
        <taxon>Gentianales</taxon>
        <taxon>Apocynaceae</taxon>
        <taxon>Rauvolfioideae</taxon>
        <taxon>Vinceae</taxon>
        <taxon>Catharanthinae</taxon>
        <taxon>Catharanthus</taxon>
    </lineage>
</organism>
<comment type="caution">
    <text evidence="1">The sequence shown here is derived from an EMBL/GenBank/DDBJ whole genome shotgun (WGS) entry which is preliminary data.</text>
</comment>
<dbReference type="Proteomes" id="UP001060085">
    <property type="component" value="Linkage Group LG04"/>
</dbReference>
<accession>A0ACC0BAK8</accession>
<evidence type="ECO:0000313" key="2">
    <source>
        <dbReference type="Proteomes" id="UP001060085"/>
    </source>
</evidence>
<protein>
    <submittedName>
        <fullName evidence="1">Uncharacterized protein</fullName>
    </submittedName>
</protein>
<sequence>MAVQSITTTNSNLPKNLFQLVPTITSLLQRNLKPQENTNLKDSAFLNQFSSLLNPELVVQVIENQTSPYHSLFFFDWASNLNPNPNNYSHSFHCYLAITDKLISHKLFSLATRLLESHNKICDFTVGKLINAHGDLGHLKWAIKLFRDIKRRESGYCLFSYNALLGVLIKGRRLQLAWGLFGQMIKEGVVKPDVSTYCIMIRGFCQAGMIDHAKKVFDEMGERNLFTYNIIVNGLCKKGLMEDARRVLDEMLQSGTCFPDAITYSTLIDGYCKKGEVAEAMRCFNEMSERKVYPNVLTYNGLINGLCLNGDVDEARKMMTKMRLSGLKDNIATHTSLLKGYCKAGRSNEAIQHFREMIGLGMELDEKCYAVIIKEYAKLRLPDEAIALLREMRVKGMSPVVYSFNAVLRCLLEMDELDRALILLKQMPEMGSYPNFISYSTMICGLVKVKGRMQDIEMLLNDMLQSRNRLDATLYNCLIEGYCKDRNEERALQVCQEMIDQNFVISLEVFEVFVKELFAKGKLFEAENLFEQMKNKGHIQNINSYKKILDECVG</sequence>
<name>A0ACC0BAK8_CATRO</name>
<gene>
    <name evidence="1" type="ORF">M9H77_19495</name>
</gene>
<dbReference type="EMBL" id="CM044704">
    <property type="protein sequence ID" value="KAI5669642.1"/>
    <property type="molecule type" value="Genomic_DNA"/>
</dbReference>
<keyword evidence="2" id="KW-1185">Reference proteome</keyword>
<reference evidence="2" key="1">
    <citation type="journal article" date="2023" name="Nat. Plants">
        <title>Single-cell RNA sequencing provides a high-resolution roadmap for understanding the multicellular compartmentation of specialized metabolism.</title>
        <authorList>
            <person name="Sun S."/>
            <person name="Shen X."/>
            <person name="Li Y."/>
            <person name="Li Y."/>
            <person name="Wang S."/>
            <person name="Li R."/>
            <person name="Zhang H."/>
            <person name="Shen G."/>
            <person name="Guo B."/>
            <person name="Wei J."/>
            <person name="Xu J."/>
            <person name="St-Pierre B."/>
            <person name="Chen S."/>
            <person name="Sun C."/>
        </authorList>
    </citation>
    <scope>NUCLEOTIDE SEQUENCE [LARGE SCALE GENOMIC DNA]</scope>
</reference>
<evidence type="ECO:0000313" key="1">
    <source>
        <dbReference type="EMBL" id="KAI5669642.1"/>
    </source>
</evidence>
<proteinExistence type="predicted"/>